<keyword evidence="3" id="KW-1185">Reference proteome</keyword>
<feature type="transmembrane region" description="Helical" evidence="1">
    <location>
        <begin position="105"/>
        <end position="128"/>
    </location>
</feature>
<keyword evidence="1" id="KW-0472">Membrane</keyword>
<keyword evidence="1" id="KW-0812">Transmembrane</keyword>
<dbReference type="Proteomes" id="UP000027265">
    <property type="component" value="Unassembled WGS sequence"/>
</dbReference>
<protein>
    <submittedName>
        <fullName evidence="2">Uncharacterized protein</fullName>
    </submittedName>
</protein>
<accession>A0A067Q4J7</accession>
<organism evidence="2 3">
    <name type="scientific">Jaapia argillacea MUCL 33604</name>
    <dbReference type="NCBI Taxonomy" id="933084"/>
    <lineage>
        <taxon>Eukaryota</taxon>
        <taxon>Fungi</taxon>
        <taxon>Dikarya</taxon>
        <taxon>Basidiomycota</taxon>
        <taxon>Agaricomycotina</taxon>
        <taxon>Agaricomycetes</taxon>
        <taxon>Agaricomycetidae</taxon>
        <taxon>Jaapiales</taxon>
        <taxon>Jaapiaceae</taxon>
        <taxon>Jaapia</taxon>
    </lineage>
</organism>
<evidence type="ECO:0000313" key="2">
    <source>
        <dbReference type="EMBL" id="KDQ57511.1"/>
    </source>
</evidence>
<dbReference type="OrthoDB" id="2504001at2759"/>
<evidence type="ECO:0000313" key="3">
    <source>
        <dbReference type="Proteomes" id="UP000027265"/>
    </source>
</evidence>
<keyword evidence="1" id="KW-1133">Transmembrane helix</keyword>
<dbReference type="AlphaFoldDB" id="A0A067Q4J7"/>
<dbReference type="InParanoid" id="A0A067Q4J7"/>
<dbReference type="STRING" id="933084.A0A067Q4J7"/>
<dbReference type="HOGENOM" id="CLU_085148_0_0_1"/>
<gene>
    <name evidence="2" type="ORF">JAAARDRAFT_35225</name>
</gene>
<feature type="transmembrane region" description="Helical" evidence="1">
    <location>
        <begin position="65"/>
        <end position="85"/>
    </location>
</feature>
<evidence type="ECO:0000256" key="1">
    <source>
        <dbReference type="SAM" id="Phobius"/>
    </source>
</evidence>
<dbReference type="EMBL" id="KL197719">
    <property type="protein sequence ID" value="KDQ57511.1"/>
    <property type="molecule type" value="Genomic_DNA"/>
</dbReference>
<sequence>MFSKPRYYRPRRTVDSIVLFLSPSQPPPPVPLELTNYVSASAWAVRLPNIVHVASQYYKPTLEKMWLLLGFISMFVVPLTLNHMIYQAIDRDGDPDINYTLKARAIGFGIFVGIIPLFFLPIVIWKYIGARRVRTMLQDWAKEDRVLRGPTVSLPVWKVKTPGVFRPSIVLTITVPRERPPTTFHPDVYMPTYINAPLDDYTPQMKRKPGLPHLSVIGYHPIFTPRQEKRFADLSMRV</sequence>
<proteinExistence type="predicted"/>
<name>A0A067Q4J7_9AGAM</name>
<reference evidence="3" key="1">
    <citation type="journal article" date="2014" name="Proc. Natl. Acad. Sci. U.S.A.">
        <title>Extensive sampling of basidiomycete genomes demonstrates inadequacy of the white-rot/brown-rot paradigm for wood decay fungi.</title>
        <authorList>
            <person name="Riley R."/>
            <person name="Salamov A.A."/>
            <person name="Brown D.W."/>
            <person name="Nagy L.G."/>
            <person name="Floudas D."/>
            <person name="Held B.W."/>
            <person name="Levasseur A."/>
            <person name="Lombard V."/>
            <person name="Morin E."/>
            <person name="Otillar R."/>
            <person name="Lindquist E.A."/>
            <person name="Sun H."/>
            <person name="LaButti K.M."/>
            <person name="Schmutz J."/>
            <person name="Jabbour D."/>
            <person name="Luo H."/>
            <person name="Baker S.E."/>
            <person name="Pisabarro A.G."/>
            <person name="Walton J.D."/>
            <person name="Blanchette R.A."/>
            <person name="Henrissat B."/>
            <person name="Martin F."/>
            <person name="Cullen D."/>
            <person name="Hibbett D.S."/>
            <person name="Grigoriev I.V."/>
        </authorList>
    </citation>
    <scope>NUCLEOTIDE SEQUENCE [LARGE SCALE GENOMIC DNA]</scope>
    <source>
        <strain evidence="3">MUCL 33604</strain>
    </source>
</reference>